<sequence length="285" mass="31148">MKLVITGATGNLGGLVIDHLLKKIPESQIIAVVRNLDQAASLTEAGLEVRQGDYNDPETLRAAFAGGIKLLFVSSPDTDDPLRIVQHANVIKAARDAGIRHIAYTSFAFAEENPFALVHMATEYAIRATRIPYTFLRNGGYAEFFINDHLQENVERGAIFTNTGTGRLNAVSRSDLALAAATVLTGEGHENKEYTLVSNRPWSFDELAEILSEVSGKHIIHQKVSFDEEKAMLVQAGLSESLAQTTAFIYNTVAEGTMEKTTDDLHQLIGHQTTLKELITKALQA</sequence>
<dbReference type="Proteomes" id="UP000187172">
    <property type="component" value="Unassembled WGS sequence"/>
</dbReference>
<dbReference type="InterPro" id="IPR008030">
    <property type="entry name" value="NmrA-like"/>
</dbReference>
<comment type="caution">
    <text evidence="2">The sequence shown here is derived from an EMBL/GenBank/DDBJ whole genome shotgun (WGS) entry which is preliminary data.</text>
</comment>
<gene>
    <name evidence="2" type="ORF">BK138_02955</name>
</gene>
<dbReference type="Gene3D" id="3.40.50.720">
    <property type="entry name" value="NAD(P)-binding Rossmann-like Domain"/>
    <property type="match status" value="1"/>
</dbReference>
<dbReference type="InterPro" id="IPR052718">
    <property type="entry name" value="NmrA-type_oxidoreductase"/>
</dbReference>
<feature type="domain" description="NmrA-like" evidence="1">
    <location>
        <begin position="2"/>
        <end position="275"/>
    </location>
</feature>
<protein>
    <submittedName>
        <fullName evidence="2">NAD(P)-dependent oxidoreductase</fullName>
    </submittedName>
</protein>
<evidence type="ECO:0000313" key="2">
    <source>
        <dbReference type="EMBL" id="OMF57575.1"/>
    </source>
</evidence>
<evidence type="ECO:0000259" key="1">
    <source>
        <dbReference type="Pfam" id="PF05368"/>
    </source>
</evidence>
<dbReference type="Gene3D" id="3.90.25.10">
    <property type="entry name" value="UDP-galactose 4-epimerase, domain 1"/>
    <property type="match status" value="1"/>
</dbReference>
<dbReference type="PANTHER" id="PTHR47129">
    <property type="entry name" value="QUINONE OXIDOREDUCTASE 2"/>
    <property type="match status" value="1"/>
</dbReference>
<reference evidence="2 3" key="1">
    <citation type="submission" date="2016-11" db="EMBL/GenBank/DDBJ databases">
        <title>Paenibacillus species isolates.</title>
        <authorList>
            <person name="Beno S.M."/>
        </authorList>
    </citation>
    <scope>NUCLEOTIDE SEQUENCE [LARGE SCALE GENOMIC DNA]</scope>
    <source>
        <strain evidence="2 3">FSL R5-0378</strain>
    </source>
</reference>
<dbReference type="PANTHER" id="PTHR47129:SF1">
    <property type="entry name" value="NMRA-LIKE DOMAIN-CONTAINING PROTEIN"/>
    <property type="match status" value="1"/>
</dbReference>
<dbReference type="Pfam" id="PF05368">
    <property type="entry name" value="NmrA"/>
    <property type="match status" value="1"/>
</dbReference>
<dbReference type="SUPFAM" id="SSF51735">
    <property type="entry name" value="NAD(P)-binding Rossmann-fold domains"/>
    <property type="match status" value="1"/>
</dbReference>
<accession>A0A1R1F0H8</accession>
<dbReference type="EMBL" id="MRTP01000001">
    <property type="protein sequence ID" value="OMF57575.1"/>
    <property type="molecule type" value="Genomic_DNA"/>
</dbReference>
<dbReference type="AlphaFoldDB" id="A0A1R1F0H8"/>
<proteinExistence type="predicted"/>
<dbReference type="CDD" id="cd05269">
    <property type="entry name" value="TMR_SDR_a"/>
    <property type="match status" value="1"/>
</dbReference>
<dbReference type="RefSeq" id="WP_076165540.1">
    <property type="nucleotide sequence ID" value="NZ_MRTP01000001.1"/>
</dbReference>
<keyword evidence="3" id="KW-1185">Reference proteome</keyword>
<organism evidence="2 3">
    <name type="scientific">Paenibacillus rhizosphaerae</name>
    <dbReference type="NCBI Taxonomy" id="297318"/>
    <lineage>
        <taxon>Bacteria</taxon>
        <taxon>Bacillati</taxon>
        <taxon>Bacillota</taxon>
        <taxon>Bacilli</taxon>
        <taxon>Bacillales</taxon>
        <taxon>Paenibacillaceae</taxon>
        <taxon>Paenibacillus</taxon>
    </lineage>
</organism>
<name>A0A1R1F0H8_9BACL</name>
<dbReference type="STRING" id="297318.BK138_02955"/>
<evidence type="ECO:0000313" key="3">
    <source>
        <dbReference type="Proteomes" id="UP000187172"/>
    </source>
</evidence>
<dbReference type="InterPro" id="IPR036291">
    <property type="entry name" value="NAD(P)-bd_dom_sf"/>
</dbReference>